<evidence type="ECO:0000313" key="2">
    <source>
        <dbReference type="EMBL" id="KRR05473.1"/>
    </source>
</evidence>
<dbReference type="RefSeq" id="WP_057851430.1">
    <property type="nucleotide sequence ID" value="NZ_LLXX01000118.1"/>
</dbReference>
<keyword evidence="3" id="KW-1185">Reference proteome</keyword>
<evidence type="ECO:0000313" key="3">
    <source>
        <dbReference type="Proteomes" id="UP000051913"/>
    </source>
</evidence>
<dbReference type="EMBL" id="LLXX01000118">
    <property type="protein sequence ID" value="KRR05473.1"/>
    <property type="molecule type" value="Genomic_DNA"/>
</dbReference>
<accession>A0A0R3LC74</accession>
<dbReference type="InterPro" id="IPR054189">
    <property type="entry name" value="DUF6894"/>
</dbReference>
<reference evidence="2 3" key="1">
    <citation type="submission" date="2014-03" db="EMBL/GenBank/DDBJ databases">
        <title>Bradyrhizobium valentinum sp. nov., isolated from effective nodules of Lupinus mariae-josephae, a lupine endemic of basic-lime soils in Eastern Spain.</title>
        <authorList>
            <person name="Duran D."/>
            <person name="Rey L."/>
            <person name="Navarro A."/>
            <person name="Busquets A."/>
            <person name="Imperial J."/>
            <person name="Ruiz-Argueso T."/>
        </authorList>
    </citation>
    <scope>NUCLEOTIDE SEQUENCE [LARGE SCALE GENOMIC DNA]</scope>
    <source>
        <strain evidence="2 3">LmjM3</strain>
    </source>
</reference>
<name>A0A0R3LC74_9BRAD</name>
<gene>
    <name evidence="2" type="ORF">CP49_03010</name>
</gene>
<dbReference type="Pfam" id="PF21834">
    <property type="entry name" value="DUF6894"/>
    <property type="match status" value="1"/>
</dbReference>
<proteinExistence type="predicted"/>
<comment type="caution">
    <text evidence="2">The sequence shown here is derived from an EMBL/GenBank/DDBJ whole genome shotgun (WGS) entry which is preliminary data.</text>
</comment>
<dbReference type="OrthoDB" id="7575967at2"/>
<feature type="domain" description="DUF6894" evidence="1">
    <location>
        <begin position="3"/>
        <end position="70"/>
    </location>
</feature>
<organism evidence="2 3">
    <name type="scientific">Bradyrhizobium valentinum</name>
    <dbReference type="NCBI Taxonomy" id="1518501"/>
    <lineage>
        <taxon>Bacteria</taxon>
        <taxon>Pseudomonadati</taxon>
        <taxon>Pseudomonadota</taxon>
        <taxon>Alphaproteobacteria</taxon>
        <taxon>Hyphomicrobiales</taxon>
        <taxon>Nitrobacteraceae</taxon>
        <taxon>Bradyrhizobium</taxon>
    </lineage>
</organism>
<sequence length="77" mass="8883">MPRYFFNVYHDKAELDHEGEELPDMQAAWREATVTAGQIIQDLDGKLRPGGKDWRLEVTDEFANPLYIIHVIAGRAR</sequence>
<protein>
    <recommendedName>
        <fullName evidence="1">DUF6894 domain-containing protein</fullName>
    </recommendedName>
</protein>
<evidence type="ECO:0000259" key="1">
    <source>
        <dbReference type="Pfam" id="PF21834"/>
    </source>
</evidence>
<dbReference type="Proteomes" id="UP000051913">
    <property type="component" value="Unassembled WGS sequence"/>
</dbReference>
<dbReference type="AlphaFoldDB" id="A0A0R3LC74"/>